<feature type="compositionally biased region" description="Basic and acidic residues" evidence="5">
    <location>
        <begin position="16"/>
        <end position="25"/>
    </location>
</feature>
<keyword evidence="8" id="KW-1185">Reference proteome</keyword>
<evidence type="ECO:0000256" key="3">
    <source>
        <dbReference type="ARBA" id="ARBA00022801"/>
    </source>
</evidence>
<gene>
    <name evidence="7" type="ORF">C1I92_22050</name>
</gene>
<dbReference type="EMBL" id="POTW01000063">
    <property type="protein sequence ID" value="PZF81204.1"/>
    <property type="molecule type" value="Genomic_DNA"/>
</dbReference>
<evidence type="ECO:0000313" key="8">
    <source>
        <dbReference type="Proteomes" id="UP000248764"/>
    </source>
</evidence>
<organism evidence="7 8">
    <name type="scientific">Jiangella anatolica</name>
    <dbReference type="NCBI Taxonomy" id="2670374"/>
    <lineage>
        <taxon>Bacteria</taxon>
        <taxon>Bacillati</taxon>
        <taxon>Actinomycetota</taxon>
        <taxon>Actinomycetes</taxon>
        <taxon>Jiangellales</taxon>
        <taxon>Jiangellaceae</taxon>
        <taxon>Jiangella</taxon>
    </lineage>
</organism>
<dbReference type="SUPFAM" id="SSF88723">
    <property type="entry name" value="PIN domain-like"/>
    <property type="match status" value="1"/>
</dbReference>
<dbReference type="InterPro" id="IPR002716">
    <property type="entry name" value="PIN_dom"/>
</dbReference>
<dbReference type="GO" id="GO:0046872">
    <property type="term" value="F:metal ion binding"/>
    <property type="evidence" value="ECO:0007669"/>
    <property type="project" value="UniProtKB-KW"/>
</dbReference>
<evidence type="ECO:0000259" key="6">
    <source>
        <dbReference type="Pfam" id="PF01850"/>
    </source>
</evidence>
<evidence type="ECO:0000256" key="2">
    <source>
        <dbReference type="ARBA" id="ARBA00022723"/>
    </source>
</evidence>
<name>A0A2W2BLK7_9ACTN</name>
<dbReference type="CDD" id="cd09874">
    <property type="entry name" value="PIN_MT3492-like"/>
    <property type="match status" value="1"/>
</dbReference>
<evidence type="ECO:0000256" key="4">
    <source>
        <dbReference type="ARBA" id="ARBA00022842"/>
    </source>
</evidence>
<feature type="region of interest" description="Disordered" evidence="5">
    <location>
        <begin position="1"/>
        <end position="31"/>
    </location>
</feature>
<evidence type="ECO:0000256" key="1">
    <source>
        <dbReference type="ARBA" id="ARBA00022722"/>
    </source>
</evidence>
<accession>A0A2W2BLK7</accession>
<protein>
    <submittedName>
        <fullName evidence="7">VapC toxin family PIN domain ribonuclease</fullName>
    </submittedName>
</protein>
<keyword evidence="1" id="KW-0540">Nuclease</keyword>
<dbReference type="GO" id="GO:0016787">
    <property type="term" value="F:hydrolase activity"/>
    <property type="evidence" value="ECO:0007669"/>
    <property type="project" value="UniProtKB-KW"/>
</dbReference>
<comment type="caution">
    <text evidence="7">The sequence shown here is derived from an EMBL/GenBank/DDBJ whole genome shotgun (WGS) entry which is preliminary data.</text>
</comment>
<dbReference type="Pfam" id="PF01850">
    <property type="entry name" value="PIN"/>
    <property type="match status" value="1"/>
</dbReference>
<evidence type="ECO:0000256" key="5">
    <source>
        <dbReference type="SAM" id="MobiDB-lite"/>
    </source>
</evidence>
<dbReference type="Gene3D" id="3.40.50.1010">
    <property type="entry name" value="5'-nuclease"/>
    <property type="match status" value="1"/>
</dbReference>
<dbReference type="AlphaFoldDB" id="A0A2W2BLK7"/>
<proteinExistence type="predicted"/>
<feature type="domain" description="PIN" evidence="6">
    <location>
        <begin position="42"/>
        <end position="159"/>
    </location>
</feature>
<dbReference type="Proteomes" id="UP000248764">
    <property type="component" value="Unassembled WGS sequence"/>
</dbReference>
<keyword evidence="3" id="KW-0378">Hydrolase</keyword>
<keyword evidence="4" id="KW-0460">Magnesium</keyword>
<dbReference type="InterPro" id="IPR029060">
    <property type="entry name" value="PIN-like_dom_sf"/>
</dbReference>
<dbReference type="GO" id="GO:0004518">
    <property type="term" value="F:nuclease activity"/>
    <property type="evidence" value="ECO:0007669"/>
    <property type="project" value="UniProtKB-KW"/>
</dbReference>
<evidence type="ECO:0000313" key="7">
    <source>
        <dbReference type="EMBL" id="PZF81204.1"/>
    </source>
</evidence>
<reference evidence="7 8" key="1">
    <citation type="submission" date="2018-01" db="EMBL/GenBank/DDBJ databases">
        <title>Draft genome sequence of Jiangella sp. GTF31.</title>
        <authorList>
            <person name="Sahin N."/>
            <person name="Ay H."/>
            <person name="Saygin H."/>
        </authorList>
    </citation>
    <scope>NUCLEOTIDE SEQUENCE [LARGE SCALE GENOMIC DNA]</scope>
    <source>
        <strain evidence="7 8">GTF31</strain>
    </source>
</reference>
<keyword evidence="2" id="KW-0479">Metal-binding</keyword>
<sequence length="172" mass="18753">MRARPAGRASGVPAADARRRRDQSAGRRPYRSARRRALVSVYYIDTSAALKLLADEEHSAAFAEFYDANASASWVSSALLRIEVVRAVARVLPSALPDARDLLTAFDIIAIDDDIVERAMDEPDRRLRSLDAIHLATARVLDTDFDALVTYDDRLAEAATDAGMAVLRPAGA</sequence>